<dbReference type="Proteomes" id="UP000632222">
    <property type="component" value="Unassembled WGS sequence"/>
</dbReference>
<evidence type="ECO:0000313" key="2">
    <source>
        <dbReference type="Proteomes" id="UP000632222"/>
    </source>
</evidence>
<reference evidence="2" key="1">
    <citation type="journal article" date="2019" name="Int. J. Syst. Evol. Microbiol.">
        <title>The Global Catalogue of Microorganisms (GCM) 10K type strain sequencing project: providing services to taxonomists for standard genome sequencing and annotation.</title>
        <authorList>
            <consortium name="The Broad Institute Genomics Platform"/>
            <consortium name="The Broad Institute Genome Sequencing Center for Infectious Disease"/>
            <person name="Wu L."/>
            <person name="Ma J."/>
        </authorList>
    </citation>
    <scope>NUCLEOTIDE SEQUENCE [LARGE SCALE GENOMIC DNA]</scope>
    <source>
        <strain evidence="2">JCM 14370</strain>
    </source>
</reference>
<name>A0ABQ2CWB4_9DEIO</name>
<sequence>MHRGILRHQLLRIQGPVAKVGPEPFALAEPLYAQESSGLPSAYCVELKLL</sequence>
<organism evidence="1 2">
    <name type="scientific">Deinococcus roseus</name>
    <dbReference type="NCBI Taxonomy" id="392414"/>
    <lineage>
        <taxon>Bacteria</taxon>
        <taxon>Thermotogati</taxon>
        <taxon>Deinococcota</taxon>
        <taxon>Deinococci</taxon>
        <taxon>Deinococcales</taxon>
        <taxon>Deinococcaceae</taxon>
        <taxon>Deinococcus</taxon>
    </lineage>
</organism>
<evidence type="ECO:0000313" key="1">
    <source>
        <dbReference type="EMBL" id="GGJ25874.1"/>
    </source>
</evidence>
<keyword evidence="2" id="KW-1185">Reference proteome</keyword>
<proteinExistence type="predicted"/>
<dbReference type="EMBL" id="BMOD01000002">
    <property type="protein sequence ID" value="GGJ25874.1"/>
    <property type="molecule type" value="Genomic_DNA"/>
</dbReference>
<gene>
    <name evidence="1" type="ORF">GCM10008938_09980</name>
</gene>
<accession>A0ABQ2CWB4</accession>
<protein>
    <submittedName>
        <fullName evidence="1">Uncharacterized protein</fullName>
    </submittedName>
</protein>
<comment type="caution">
    <text evidence="1">The sequence shown here is derived from an EMBL/GenBank/DDBJ whole genome shotgun (WGS) entry which is preliminary data.</text>
</comment>